<dbReference type="PATRIC" id="fig|178900.7.peg.1798"/>
<dbReference type="InterPro" id="IPR011335">
    <property type="entry name" value="Restrct_endonuc-II-like"/>
</dbReference>
<sequence length="496" mass="56548">MGIDTNTANIVNGLALYDAVTATLAWFDTLRAIEECINLPTADWDDDEFEERLYNLALPSLLSDPRPLLALRPKLVAKFSETFANRFQNLMIQGAMIGTALSHHRLFELTEGFLSVGTMIGYFQSRRRHFVAMLHTLPSACRGRQIVHPLDTLNIFVPLIDMQALQIVGAQQALLINAARARLGLPAAPDCELAMLDGFFLEPERSRITEMPVTEGTLAILATREPQPSDRLFSAAELRNDIIATEAAYSEFDLAATEFGSAAAFVRQVSHEFVERDFWVVIQPKELERLFHEFKLSDRLRAELVRSSADYATNLDSYAPFVLIDGSYRSTVSLLSRFIYFWRSRCLDRSKRYQIRTGFIFERAVADALERQWFAVQKITRINRHEFDVVTLRNGMIWNVQCKNNMTDLAWIEAEPTRFARYNRNLVLAYERALAKERNREGVLTAHLGNDAVEHMLVSRFPVVTDNSRIVAFSQIDDFATRADAILANRKHDAFR</sequence>
<evidence type="ECO:0008006" key="3">
    <source>
        <dbReference type="Google" id="ProtNLM"/>
    </source>
</evidence>
<dbReference type="SUPFAM" id="SSF52980">
    <property type="entry name" value="Restriction endonuclease-like"/>
    <property type="match status" value="1"/>
</dbReference>
<gene>
    <name evidence="1" type="ORF">AD954_09830</name>
</gene>
<dbReference type="AlphaFoldDB" id="A0A149V9N7"/>
<evidence type="ECO:0000313" key="1">
    <source>
        <dbReference type="EMBL" id="KXV76929.1"/>
    </source>
</evidence>
<dbReference type="RefSeq" id="WP_062273338.1">
    <property type="nucleotide sequence ID" value="NZ_LIAA01000043.1"/>
</dbReference>
<organism evidence="1 2">
    <name type="scientific">Acetobacter cerevisiae</name>
    <dbReference type="NCBI Taxonomy" id="178900"/>
    <lineage>
        <taxon>Bacteria</taxon>
        <taxon>Pseudomonadati</taxon>
        <taxon>Pseudomonadota</taxon>
        <taxon>Alphaproteobacteria</taxon>
        <taxon>Acetobacterales</taxon>
        <taxon>Acetobacteraceae</taxon>
        <taxon>Acetobacter</taxon>
    </lineage>
</organism>
<accession>A0A149V9N7</accession>
<name>A0A149V9N7_9PROT</name>
<proteinExistence type="predicted"/>
<reference evidence="1 2" key="1">
    <citation type="submission" date="2015-06" db="EMBL/GenBank/DDBJ databases">
        <title>Improved classification and identification of acetic acid bacteria using matrix-assisted laser desorption/ionization time-of-flight mass spectrometry; Gluconobacter nephelii and Gluconobacter uchimurae are later heterotypic synonyms of Gluconobacter japonicus and Gluconobacter oxydans, respectively.</title>
        <authorList>
            <person name="Li L."/>
            <person name="Cleenwerck I."/>
            <person name="De Vuyst L."/>
            <person name="Vandamme P."/>
        </authorList>
    </citation>
    <scope>NUCLEOTIDE SEQUENCE [LARGE SCALE GENOMIC DNA]</scope>
    <source>
        <strain evidence="1 2">LMG 1545</strain>
    </source>
</reference>
<comment type="caution">
    <text evidence="1">The sequence shown here is derived from an EMBL/GenBank/DDBJ whole genome shotgun (WGS) entry which is preliminary data.</text>
</comment>
<dbReference type="OrthoDB" id="1490207at2"/>
<dbReference type="EMBL" id="LIAA01000043">
    <property type="protein sequence ID" value="KXV76929.1"/>
    <property type="molecule type" value="Genomic_DNA"/>
</dbReference>
<dbReference type="Proteomes" id="UP000075462">
    <property type="component" value="Unassembled WGS sequence"/>
</dbReference>
<evidence type="ECO:0000313" key="2">
    <source>
        <dbReference type="Proteomes" id="UP000075462"/>
    </source>
</evidence>
<protein>
    <recommendedName>
        <fullName evidence="3">NERD domain-containing protein</fullName>
    </recommendedName>
</protein>